<keyword evidence="2" id="KW-0378">Hydrolase</keyword>
<comment type="caution">
    <text evidence="2">The sequence shown here is derived from an EMBL/GenBank/DDBJ whole genome shotgun (WGS) entry which is preliminary data.</text>
</comment>
<reference evidence="2" key="1">
    <citation type="submission" date="2019-10" db="EMBL/GenBank/DDBJ databases">
        <authorList>
            <consortium name="DOE Joint Genome Institute"/>
            <person name="Kuo A."/>
            <person name="Miyauchi S."/>
            <person name="Kiss E."/>
            <person name="Drula E."/>
            <person name="Kohler A."/>
            <person name="Sanchez-Garcia M."/>
            <person name="Andreopoulos B."/>
            <person name="Barry K.W."/>
            <person name="Bonito G."/>
            <person name="Buee M."/>
            <person name="Carver A."/>
            <person name="Chen C."/>
            <person name="Cichocki N."/>
            <person name="Clum A."/>
            <person name="Culley D."/>
            <person name="Crous P.W."/>
            <person name="Fauchery L."/>
            <person name="Girlanda M."/>
            <person name="Hayes R."/>
            <person name="Keri Z."/>
            <person name="LaButti K."/>
            <person name="Lipzen A."/>
            <person name="Lombard V."/>
            <person name="Magnuson J."/>
            <person name="Maillard F."/>
            <person name="Morin E."/>
            <person name="Murat C."/>
            <person name="Nolan M."/>
            <person name="Ohm R."/>
            <person name="Pangilinan J."/>
            <person name="Pereira M."/>
            <person name="Perotto S."/>
            <person name="Peter M."/>
            <person name="Riley R."/>
            <person name="Sitrit Y."/>
            <person name="Stielow B."/>
            <person name="Szollosi G."/>
            <person name="Zifcakova L."/>
            <person name="Stursova M."/>
            <person name="Spatafora J.W."/>
            <person name="Tedersoo L."/>
            <person name="Vaario L.-M."/>
            <person name="Yamada A."/>
            <person name="Yan M."/>
            <person name="Wang P."/>
            <person name="Xu J."/>
            <person name="Bruns T."/>
            <person name="Baldrian P."/>
            <person name="Vilgalys R."/>
            <person name="Henrissat B."/>
            <person name="Grigoriev I.V."/>
            <person name="Hibbett D."/>
            <person name="Nagy L.G."/>
            <person name="Martin F.M."/>
        </authorList>
    </citation>
    <scope>NUCLEOTIDE SEQUENCE</scope>
    <source>
        <strain evidence="2">Prilba</strain>
    </source>
</reference>
<dbReference type="EMBL" id="WHVB01000019">
    <property type="protein sequence ID" value="KAF8473004.1"/>
    <property type="molecule type" value="Genomic_DNA"/>
</dbReference>
<feature type="region of interest" description="Disordered" evidence="1">
    <location>
        <begin position="473"/>
        <end position="502"/>
    </location>
</feature>
<dbReference type="InterPro" id="IPR006439">
    <property type="entry name" value="HAD-SF_hydro_IA"/>
</dbReference>
<dbReference type="NCBIfam" id="TIGR01509">
    <property type="entry name" value="HAD-SF-IA-v3"/>
    <property type="match status" value="1"/>
</dbReference>
<gene>
    <name evidence="2" type="ORF">DFH94DRAFT_807405</name>
</gene>
<dbReference type="InterPro" id="IPR008930">
    <property type="entry name" value="Terpenoid_cyclase/PrenylTrfase"/>
</dbReference>
<feature type="compositionally biased region" description="Basic and acidic residues" evidence="1">
    <location>
        <begin position="481"/>
        <end position="501"/>
    </location>
</feature>
<dbReference type="SUPFAM" id="SSF48239">
    <property type="entry name" value="Terpenoid cyclases/Protein prenyltransferases"/>
    <property type="match status" value="1"/>
</dbReference>
<dbReference type="AlphaFoldDB" id="A0A9P5JZW6"/>
<keyword evidence="3" id="KW-1185">Reference proteome</keyword>
<evidence type="ECO:0000256" key="1">
    <source>
        <dbReference type="SAM" id="MobiDB-lite"/>
    </source>
</evidence>
<evidence type="ECO:0000313" key="3">
    <source>
        <dbReference type="Proteomes" id="UP000759537"/>
    </source>
</evidence>
<name>A0A9P5JZW6_9AGAM</name>
<dbReference type="GO" id="GO:0016791">
    <property type="term" value="F:phosphatase activity"/>
    <property type="evidence" value="ECO:0007669"/>
    <property type="project" value="UniProtKB-ARBA"/>
</dbReference>
<dbReference type="Proteomes" id="UP000759537">
    <property type="component" value="Unassembled WGS sequence"/>
</dbReference>
<dbReference type="InterPro" id="IPR023198">
    <property type="entry name" value="PGP-like_dom2"/>
</dbReference>
<evidence type="ECO:0000313" key="2">
    <source>
        <dbReference type="EMBL" id="KAF8473004.1"/>
    </source>
</evidence>
<dbReference type="Gene3D" id="1.10.150.240">
    <property type="entry name" value="Putative phosphatase, domain 2"/>
    <property type="match status" value="1"/>
</dbReference>
<dbReference type="Gene3D" id="3.40.50.1000">
    <property type="entry name" value="HAD superfamily/HAD-like"/>
    <property type="match status" value="1"/>
</dbReference>
<dbReference type="PANTHER" id="PTHR43611">
    <property type="entry name" value="ALPHA-D-GLUCOSE 1-PHOSPHATE PHOSPHATASE"/>
    <property type="match status" value="1"/>
</dbReference>
<dbReference type="PANTHER" id="PTHR43611:SF3">
    <property type="entry name" value="FLAVIN MONONUCLEOTIDE HYDROLASE 1, CHLOROPLATIC"/>
    <property type="match status" value="1"/>
</dbReference>
<sequence>MPLPPRCRILIFDLGDVLFSWSPVTSTSISPKVLKQFLSSTVWQAYECGRLSEDECYRLVGEKFSLDPGEVRQAIHDARASLQPDDTFIRFIRDLQSEENGALRIFAMSNISAPDYVVARGKPTDWSIFERVFTSADAGMRKPDLCFYKYVLDEIKAEPSSVVFVDDRFENVLAARSLGINGIVFNDVERVRQALRNFVSDPVSRGMAFLENRAGHLESETNLGNNIAENFAQLLILEATRNKKLVNYVHYARTWNFFREEPVFTTDRFPPDMDTTSIGLTVTQPDDHVVQSVLDEMLQYLTGDGITMTYFDAERPRTDPIVCLNVLTLFYSMGRGHELANTLEWVLGVLEHRAYLDGTRYYETAECFLFFSMRLLHKMRDSPLHARLAELLRERVLERAGCAGEALALAMRVLVGAAVGLRMERDLAALLPLQCEDGGWGPSWIYKYGSSDIKIGNRGLTTALALNAIAALQSPQSPPQEQEKEEKERMQEEEEKVKKEGSCTVEITSAPLPYVPVPSALHGTATKLPSLQVRKRRWKGNLIVRAFAKGILAFLCPRNGSRLPKARST</sequence>
<dbReference type="SUPFAM" id="SSF56784">
    <property type="entry name" value="HAD-like"/>
    <property type="match status" value="1"/>
</dbReference>
<dbReference type="InterPro" id="IPR023214">
    <property type="entry name" value="HAD_sf"/>
</dbReference>
<dbReference type="OrthoDB" id="2012566at2759"/>
<reference evidence="2" key="2">
    <citation type="journal article" date="2020" name="Nat. Commun.">
        <title>Large-scale genome sequencing of mycorrhizal fungi provides insights into the early evolution of symbiotic traits.</title>
        <authorList>
            <person name="Miyauchi S."/>
            <person name="Kiss E."/>
            <person name="Kuo A."/>
            <person name="Drula E."/>
            <person name="Kohler A."/>
            <person name="Sanchez-Garcia M."/>
            <person name="Morin E."/>
            <person name="Andreopoulos B."/>
            <person name="Barry K.W."/>
            <person name="Bonito G."/>
            <person name="Buee M."/>
            <person name="Carver A."/>
            <person name="Chen C."/>
            <person name="Cichocki N."/>
            <person name="Clum A."/>
            <person name="Culley D."/>
            <person name="Crous P.W."/>
            <person name="Fauchery L."/>
            <person name="Girlanda M."/>
            <person name="Hayes R.D."/>
            <person name="Keri Z."/>
            <person name="LaButti K."/>
            <person name="Lipzen A."/>
            <person name="Lombard V."/>
            <person name="Magnuson J."/>
            <person name="Maillard F."/>
            <person name="Murat C."/>
            <person name="Nolan M."/>
            <person name="Ohm R.A."/>
            <person name="Pangilinan J."/>
            <person name="Pereira M.F."/>
            <person name="Perotto S."/>
            <person name="Peter M."/>
            <person name="Pfister S."/>
            <person name="Riley R."/>
            <person name="Sitrit Y."/>
            <person name="Stielow J.B."/>
            <person name="Szollosi G."/>
            <person name="Zifcakova L."/>
            <person name="Stursova M."/>
            <person name="Spatafora J.W."/>
            <person name="Tedersoo L."/>
            <person name="Vaario L.M."/>
            <person name="Yamada A."/>
            <person name="Yan M."/>
            <person name="Wang P."/>
            <person name="Xu J."/>
            <person name="Bruns T."/>
            <person name="Baldrian P."/>
            <person name="Vilgalys R."/>
            <person name="Dunand C."/>
            <person name="Henrissat B."/>
            <person name="Grigoriev I.V."/>
            <person name="Hibbett D."/>
            <person name="Nagy L.G."/>
            <person name="Martin F.M."/>
        </authorList>
    </citation>
    <scope>NUCLEOTIDE SEQUENCE</scope>
    <source>
        <strain evidence="2">Prilba</strain>
    </source>
</reference>
<dbReference type="Pfam" id="PF00702">
    <property type="entry name" value="Hydrolase"/>
    <property type="match status" value="1"/>
</dbReference>
<proteinExistence type="predicted"/>
<protein>
    <submittedName>
        <fullName evidence="2">Haloacid dehalogenase-like hydrolase-domain-containing protein</fullName>
    </submittedName>
</protein>
<dbReference type="PRINTS" id="PR00413">
    <property type="entry name" value="HADHALOGNASE"/>
</dbReference>
<organism evidence="2 3">
    <name type="scientific">Russula ochroleuca</name>
    <dbReference type="NCBI Taxonomy" id="152965"/>
    <lineage>
        <taxon>Eukaryota</taxon>
        <taxon>Fungi</taxon>
        <taxon>Dikarya</taxon>
        <taxon>Basidiomycota</taxon>
        <taxon>Agaricomycotina</taxon>
        <taxon>Agaricomycetes</taxon>
        <taxon>Russulales</taxon>
        <taxon>Russulaceae</taxon>
        <taxon>Russula</taxon>
    </lineage>
</organism>
<accession>A0A9P5JZW6</accession>
<dbReference type="InterPro" id="IPR036412">
    <property type="entry name" value="HAD-like_sf"/>
</dbReference>